<name>A0A7J7DA65_TRIWF</name>
<gene>
    <name evidence="1" type="ORF">HS088_TW09G01313</name>
</gene>
<dbReference type="EMBL" id="JAAARO010000009">
    <property type="protein sequence ID" value="KAF5743247.1"/>
    <property type="molecule type" value="Genomic_DNA"/>
</dbReference>
<protein>
    <submittedName>
        <fullName evidence="1">Uncharacterized protein</fullName>
    </submittedName>
</protein>
<organism evidence="1 2">
    <name type="scientific">Tripterygium wilfordii</name>
    <name type="common">Thunder God vine</name>
    <dbReference type="NCBI Taxonomy" id="458696"/>
    <lineage>
        <taxon>Eukaryota</taxon>
        <taxon>Viridiplantae</taxon>
        <taxon>Streptophyta</taxon>
        <taxon>Embryophyta</taxon>
        <taxon>Tracheophyta</taxon>
        <taxon>Spermatophyta</taxon>
        <taxon>Magnoliopsida</taxon>
        <taxon>eudicotyledons</taxon>
        <taxon>Gunneridae</taxon>
        <taxon>Pentapetalae</taxon>
        <taxon>rosids</taxon>
        <taxon>fabids</taxon>
        <taxon>Celastrales</taxon>
        <taxon>Celastraceae</taxon>
        <taxon>Tripterygium</taxon>
    </lineage>
</organism>
<reference evidence="1 2" key="1">
    <citation type="journal article" date="2020" name="Nat. Commun.">
        <title>Genome of Tripterygium wilfordii and identification of cytochrome P450 involved in triptolide biosynthesis.</title>
        <authorList>
            <person name="Tu L."/>
            <person name="Su P."/>
            <person name="Zhang Z."/>
            <person name="Gao L."/>
            <person name="Wang J."/>
            <person name="Hu T."/>
            <person name="Zhou J."/>
            <person name="Zhang Y."/>
            <person name="Zhao Y."/>
            <person name="Liu Y."/>
            <person name="Song Y."/>
            <person name="Tong Y."/>
            <person name="Lu Y."/>
            <person name="Yang J."/>
            <person name="Xu C."/>
            <person name="Jia M."/>
            <person name="Peters R.J."/>
            <person name="Huang L."/>
            <person name="Gao W."/>
        </authorList>
    </citation>
    <scope>NUCLEOTIDE SEQUENCE [LARGE SCALE GENOMIC DNA]</scope>
    <source>
        <strain evidence="2">cv. XIE 37</strain>
        <tissue evidence="1">Leaf</tissue>
    </source>
</reference>
<dbReference type="InParanoid" id="A0A7J7DA65"/>
<sequence>MTEGYFKQQMENLEGLTGISFHSNVLYISNTFSTASQRAPDSGELVIMGVDAIKPFLEVGVISSTFTSFQELL</sequence>
<evidence type="ECO:0000313" key="1">
    <source>
        <dbReference type="EMBL" id="KAF5743247.1"/>
    </source>
</evidence>
<dbReference type="AlphaFoldDB" id="A0A7J7DA65"/>
<dbReference type="Proteomes" id="UP000593562">
    <property type="component" value="Unassembled WGS sequence"/>
</dbReference>
<proteinExistence type="predicted"/>
<comment type="caution">
    <text evidence="1">The sequence shown here is derived from an EMBL/GenBank/DDBJ whole genome shotgun (WGS) entry which is preliminary data.</text>
</comment>
<accession>A0A7J7DA65</accession>
<evidence type="ECO:0000313" key="2">
    <source>
        <dbReference type="Proteomes" id="UP000593562"/>
    </source>
</evidence>
<keyword evidence="2" id="KW-1185">Reference proteome</keyword>